<name>F3ZST6_9BACE</name>
<reference evidence="2 3" key="1">
    <citation type="journal article" date="2011" name="Stand. Genomic Sci.">
        <title>Non-contiguous finished genome sequence of Bacteroides coprosuis type strain (PC139).</title>
        <authorList>
            <person name="Land M."/>
            <person name="Held B."/>
            <person name="Gronow S."/>
            <person name="Abt B."/>
            <person name="Lucas S."/>
            <person name="Del Rio T.G."/>
            <person name="Nolan M."/>
            <person name="Tice H."/>
            <person name="Cheng J.F."/>
            <person name="Pitluck S."/>
            <person name="Liolios K."/>
            <person name="Pagani I."/>
            <person name="Ivanova N."/>
            <person name="Mavromatis K."/>
            <person name="Mikhailova N."/>
            <person name="Pati A."/>
            <person name="Tapia R."/>
            <person name="Han C."/>
            <person name="Goodwin L."/>
            <person name="Chen A."/>
            <person name="Palaniappan K."/>
            <person name="Hauser L."/>
            <person name="Brambilla E.M."/>
            <person name="Rohde M."/>
            <person name="Goker M."/>
            <person name="Detter J.C."/>
            <person name="Woyke T."/>
            <person name="Bristow J."/>
            <person name="Eisen J.A."/>
            <person name="Markowitz V."/>
            <person name="Hugenholtz P."/>
            <person name="Kyrpides N.C."/>
            <person name="Klenk H.P."/>
            <person name="Lapidus A."/>
        </authorList>
    </citation>
    <scope>NUCLEOTIDE SEQUENCE</scope>
    <source>
        <strain evidence="2 3">DSM 18011</strain>
    </source>
</reference>
<feature type="transmembrane region" description="Helical" evidence="1">
    <location>
        <begin position="5"/>
        <end position="24"/>
    </location>
</feature>
<proteinExistence type="predicted"/>
<keyword evidence="1" id="KW-0472">Membrane</keyword>
<evidence type="ECO:0000256" key="1">
    <source>
        <dbReference type="SAM" id="Phobius"/>
    </source>
</evidence>
<keyword evidence="3" id="KW-1185">Reference proteome</keyword>
<evidence type="ECO:0000313" key="2">
    <source>
        <dbReference type="EMBL" id="EGJ72177.1"/>
    </source>
</evidence>
<keyword evidence="1" id="KW-1133">Transmembrane helix</keyword>
<accession>F3ZST6</accession>
<feature type="transmembrane region" description="Helical" evidence="1">
    <location>
        <begin position="60"/>
        <end position="81"/>
    </location>
</feature>
<sequence length="123" mass="14170">MHKIIIYLISITILLFSGRIFFITDDINQLFIAFMGVIMPLVLIKWLFKANPISEIFKNNKTLGIIFYLLTLSFLAIQTGILMSHYELITETFGFFNAVVGFGLFATTLLLLTSIDKVNKRWR</sequence>
<dbReference type="HOGENOM" id="CLU_2010656_0_0_10"/>
<protein>
    <recommendedName>
        <fullName evidence="4">Transmembrane protein</fullName>
    </recommendedName>
</protein>
<dbReference type="EMBL" id="CM001167">
    <property type="protein sequence ID" value="EGJ72177.1"/>
    <property type="molecule type" value="Genomic_DNA"/>
</dbReference>
<evidence type="ECO:0000313" key="3">
    <source>
        <dbReference type="Proteomes" id="UP000018439"/>
    </source>
</evidence>
<evidence type="ECO:0008006" key="4">
    <source>
        <dbReference type="Google" id="ProtNLM"/>
    </source>
</evidence>
<feature type="transmembrane region" description="Helical" evidence="1">
    <location>
        <begin position="30"/>
        <end position="48"/>
    </location>
</feature>
<dbReference type="Proteomes" id="UP000018439">
    <property type="component" value="Chromosome"/>
</dbReference>
<feature type="transmembrane region" description="Helical" evidence="1">
    <location>
        <begin position="93"/>
        <end position="113"/>
    </location>
</feature>
<organism evidence="2 3">
    <name type="scientific">Bacteroides coprosuis DSM 18011</name>
    <dbReference type="NCBI Taxonomy" id="679937"/>
    <lineage>
        <taxon>Bacteria</taxon>
        <taxon>Pseudomonadati</taxon>
        <taxon>Bacteroidota</taxon>
        <taxon>Bacteroidia</taxon>
        <taxon>Bacteroidales</taxon>
        <taxon>Bacteroidaceae</taxon>
        <taxon>Bacteroides</taxon>
    </lineage>
</organism>
<gene>
    <name evidence="2" type="ORF">Bcop_2002</name>
</gene>
<dbReference type="AlphaFoldDB" id="F3ZST6"/>
<keyword evidence="1" id="KW-0812">Transmembrane</keyword>